<evidence type="ECO:0000256" key="1">
    <source>
        <dbReference type="ARBA" id="ARBA00023015"/>
    </source>
</evidence>
<dbReference type="Pfam" id="PF01614">
    <property type="entry name" value="IclR_C"/>
    <property type="match status" value="1"/>
</dbReference>
<dbReference type="Pfam" id="PF09339">
    <property type="entry name" value="HTH_IclR"/>
    <property type="match status" value="1"/>
</dbReference>
<dbReference type="PANTHER" id="PTHR30136">
    <property type="entry name" value="HELIX-TURN-HELIX TRANSCRIPTIONAL REGULATOR, ICLR FAMILY"/>
    <property type="match status" value="1"/>
</dbReference>
<dbReference type="RefSeq" id="WP_179586028.1">
    <property type="nucleotide sequence ID" value="NZ_JACBYR010000001.1"/>
</dbReference>
<dbReference type="Gene3D" id="3.30.450.40">
    <property type="match status" value="1"/>
</dbReference>
<dbReference type="AlphaFoldDB" id="A0A7Y9ITJ5"/>
<name>A0A7Y9ITJ5_9BURK</name>
<dbReference type="InterPro" id="IPR005471">
    <property type="entry name" value="Tscrpt_reg_IclR_N"/>
</dbReference>
<dbReference type="Proteomes" id="UP000542125">
    <property type="component" value="Unassembled WGS sequence"/>
</dbReference>
<dbReference type="SMART" id="SM00346">
    <property type="entry name" value="HTH_ICLR"/>
    <property type="match status" value="1"/>
</dbReference>
<feature type="compositionally biased region" description="Low complexity" evidence="4">
    <location>
        <begin position="1"/>
        <end position="23"/>
    </location>
</feature>
<dbReference type="GO" id="GO:0045892">
    <property type="term" value="P:negative regulation of DNA-templated transcription"/>
    <property type="evidence" value="ECO:0007669"/>
    <property type="project" value="TreeGrafter"/>
</dbReference>
<comment type="caution">
    <text evidence="7">The sequence shown here is derived from an EMBL/GenBank/DDBJ whole genome shotgun (WGS) entry which is preliminary data.</text>
</comment>
<keyword evidence="8" id="KW-1185">Reference proteome</keyword>
<dbReference type="InterPro" id="IPR050707">
    <property type="entry name" value="HTH_MetabolicPath_Reg"/>
</dbReference>
<dbReference type="GO" id="GO:0003700">
    <property type="term" value="F:DNA-binding transcription factor activity"/>
    <property type="evidence" value="ECO:0007669"/>
    <property type="project" value="TreeGrafter"/>
</dbReference>
<dbReference type="PANTHER" id="PTHR30136:SF8">
    <property type="entry name" value="TRANSCRIPTIONAL REGULATORY PROTEIN"/>
    <property type="match status" value="1"/>
</dbReference>
<keyword evidence="2 7" id="KW-0238">DNA-binding</keyword>
<evidence type="ECO:0000256" key="2">
    <source>
        <dbReference type="ARBA" id="ARBA00023125"/>
    </source>
</evidence>
<dbReference type="GO" id="GO:0003677">
    <property type="term" value="F:DNA binding"/>
    <property type="evidence" value="ECO:0007669"/>
    <property type="project" value="UniProtKB-KW"/>
</dbReference>
<dbReference type="PROSITE" id="PS51077">
    <property type="entry name" value="HTH_ICLR"/>
    <property type="match status" value="1"/>
</dbReference>
<dbReference type="EMBL" id="JACBYR010000001">
    <property type="protein sequence ID" value="NYE82835.1"/>
    <property type="molecule type" value="Genomic_DNA"/>
</dbReference>
<keyword evidence="3" id="KW-0804">Transcription</keyword>
<feature type="domain" description="HTH iclR-type" evidence="5">
    <location>
        <begin position="38"/>
        <end position="100"/>
    </location>
</feature>
<evidence type="ECO:0000256" key="3">
    <source>
        <dbReference type="ARBA" id="ARBA00023163"/>
    </source>
</evidence>
<evidence type="ECO:0000256" key="4">
    <source>
        <dbReference type="SAM" id="MobiDB-lite"/>
    </source>
</evidence>
<accession>A0A7Y9ITJ5</accession>
<dbReference type="InterPro" id="IPR036390">
    <property type="entry name" value="WH_DNA-bd_sf"/>
</dbReference>
<evidence type="ECO:0000259" key="6">
    <source>
        <dbReference type="PROSITE" id="PS51078"/>
    </source>
</evidence>
<dbReference type="InterPro" id="IPR029016">
    <property type="entry name" value="GAF-like_dom_sf"/>
</dbReference>
<evidence type="ECO:0000259" key="5">
    <source>
        <dbReference type="PROSITE" id="PS51077"/>
    </source>
</evidence>
<protein>
    <submittedName>
        <fullName evidence="7">DNA-binding IclR family transcriptional regulator</fullName>
    </submittedName>
</protein>
<dbReference type="Gene3D" id="1.10.10.10">
    <property type="entry name" value="Winged helix-like DNA-binding domain superfamily/Winged helix DNA-binding domain"/>
    <property type="match status" value="1"/>
</dbReference>
<dbReference type="SUPFAM" id="SSF46785">
    <property type="entry name" value="Winged helix' DNA-binding domain"/>
    <property type="match status" value="1"/>
</dbReference>
<feature type="domain" description="IclR-ED" evidence="6">
    <location>
        <begin position="101"/>
        <end position="283"/>
    </location>
</feature>
<sequence length="283" mass="31096">MTSAPPSKAAKPAVPAAADAAKASRGRPRKADSDPMGIQAVDIALDIIAALVARQEAMSLSELSRASDLQPSKLHRYLVSFTRKGLLRQSSVTGHYDFGPFARRIGAAAFNRHHGMNVVHEAVSTLVAEAGCTVYLYIWTELGPTLVRSEMGRSPMAVNLREGSALPISGSAVGRTFMAYSPASMTEDLLRVEREHRKEEGGRIWSDKELEREFKRIRSSRMFWTSEGILPDLLAVAPVFDAQGQLHSVIAAVPRREQRSQIEQDRLKALLESHLDRLAVELS</sequence>
<evidence type="ECO:0000313" key="8">
    <source>
        <dbReference type="Proteomes" id="UP000542125"/>
    </source>
</evidence>
<evidence type="ECO:0000313" key="7">
    <source>
        <dbReference type="EMBL" id="NYE82835.1"/>
    </source>
</evidence>
<dbReference type="SUPFAM" id="SSF55781">
    <property type="entry name" value="GAF domain-like"/>
    <property type="match status" value="1"/>
</dbReference>
<gene>
    <name evidence="7" type="ORF">FHW18_002106</name>
</gene>
<dbReference type="InterPro" id="IPR036388">
    <property type="entry name" value="WH-like_DNA-bd_sf"/>
</dbReference>
<keyword evidence="1" id="KW-0805">Transcription regulation</keyword>
<dbReference type="PROSITE" id="PS51078">
    <property type="entry name" value="ICLR_ED"/>
    <property type="match status" value="1"/>
</dbReference>
<reference evidence="7 8" key="1">
    <citation type="submission" date="2020-07" db="EMBL/GenBank/DDBJ databases">
        <title>Genomic Encyclopedia of Type Strains, Phase IV (KMG-V): Genome sequencing to study the core and pangenomes of soil and plant-associated prokaryotes.</title>
        <authorList>
            <person name="Whitman W."/>
        </authorList>
    </citation>
    <scope>NUCLEOTIDE SEQUENCE [LARGE SCALE GENOMIC DNA]</scope>
    <source>
        <strain evidence="7 8">SAS40</strain>
    </source>
</reference>
<dbReference type="InterPro" id="IPR014757">
    <property type="entry name" value="Tscrpt_reg_IclR_C"/>
</dbReference>
<feature type="region of interest" description="Disordered" evidence="4">
    <location>
        <begin position="1"/>
        <end position="34"/>
    </location>
</feature>
<proteinExistence type="predicted"/>
<organism evidence="7 8">
    <name type="scientific">Pigmentiphaga litoralis</name>
    <dbReference type="NCBI Taxonomy" id="516702"/>
    <lineage>
        <taxon>Bacteria</taxon>
        <taxon>Pseudomonadati</taxon>
        <taxon>Pseudomonadota</taxon>
        <taxon>Betaproteobacteria</taxon>
        <taxon>Burkholderiales</taxon>
        <taxon>Alcaligenaceae</taxon>
        <taxon>Pigmentiphaga</taxon>
    </lineage>
</organism>